<evidence type="ECO:0000259" key="3">
    <source>
        <dbReference type="PROSITE" id="PS50943"/>
    </source>
</evidence>
<dbReference type="PANTHER" id="PTHR46558">
    <property type="entry name" value="TRACRIPTIONAL REGULATORY PROTEIN-RELATED-RELATED"/>
    <property type="match status" value="1"/>
</dbReference>
<protein>
    <submittedName>
        <fullName evidence="4">Helix-turn-helix domain-containing protein</fullName>
    </submittedName>
</protein>
<comment type="caution">
    <text evidence="4">The sequence shown here is derived from an EMBL/GenBank/DDBJ whole genome shotgun (WGS) entry which is preliminary data.</text>
</comment>
<evidence type="ECO:0000313" key="4">
    <source>
        <dbReference type="EMBL" id="HIX06039.1"/>
    </source>
</evidence>
<dbReference type="PANTHER" id="PTHR46558:SF15">
    <property type="entry name" value="HELIX-TURN-HELIX DOMAIN PROTEIN"/>
    <property type="match status" value="1"/>
</dbReference>
<dbReference type="InterPro" id="IPR010982">
    <property type="entry name" value="Lambda_DNA-bd_dom_sf"/>
</dbReference>
<keyword evidence="2" id="KW-0472">Membrane</keyword>
<feature type="transmembrane region" description="Helical" evidence="2">
    <location>
        <begin position="233"/>
        <end position="252"/>
    </location>
</feature>
<feature type="domain" description="HTH cro/C1-type" evidence="3">
    <location>
        <begin position="10"/>
        <end position="64"/>
    </location>
</feature>
<evidence type="ECO:0000313" key="5">
    <source>
        <dbReference type="Proteomes" id="UP000824193"/>
    </source>
</evidence>
<dbReference type="Pfam" id="PF01381">
    <property type="entry name" value="HTH_3"/>
    <property type="match status" value="1"/>
</dbReference>
<feature type="transmembrane region" description="Helical" evidence="2">
    <location>
        <begin position="121"/>
        <end position="139"/>
    </location>
</feature>
<evidence type="ECO:0000256" key="2">
    <source>
        <dbReference type="SAM" id="Phobius"/>
    </source>
</evidence>
<evidence type="ECO:0000256" key="1">
    <source>
        <dbReference type="ARBA" id="ARBA00023125"/>
    </source>
</evidence>
<keyword evidence="1" id="KW-0238">DNA-binding</keyword>
<dbReference type="CDD" id="cd00093">
    <property type="entry name" value="HTH_XRE"/>
    <property type="match status" value="1"/>
</dbReference>
<dbReference type="InterPro" id="IPR001387">
    <property type="entry name" value="Cro/C1-type_HTH"/>
</dbReference>
<keyword evidence="2" id="KW-1133">Transmembrane helix</keyword>
<feature type="transmembrane region" description="Helical" evidence="2">
    <location>
        <begin position="258"/>
        <end position="277"/>
    </location>
</feature>
<dbReference type="SMART" id="SM00530">
    <property type="entry name" value="HTH_XRE"/>
    <property type="match status" value="1"/>
</dbReference>
<reference evidence="4" key="1">
    <citation type="journal article" date="2021" name="PeerJ">
        <title>Extensive microbial diversity within the chicken gut microbiome revealed by metagenomics and culture.</title>
        <authorList>
            <person name="Gilroy R."/>
            <person name="Ravi A."/>
            <person name="Getino M."/>
            <person name="Pursley I."/>
            <person name="Horton D.L."/>
            <person name="Alikhan N.F."/>
            <person name="Baker D."/>
            <person name="Gharbi K."/>
            <person name="Hall N."/>
            <person name="Watson M."/>
            <person name="Adriaenssens E.M."/>
            <person name="Foster-Nyarko E."/>
            <person name="Jarju S."/>
            <person name="Secka A."/>
            <person name="Antonio M."/>
            <person name="Oren A."/>
            <person name="Chaudhuri R.R."/>
            <person name="La Ragione R."/>
            <person name="Hildebrand F."/>
            <person name="Pallen M.J."/>
        </authorList>
    </citation>
    <scope>NUCLEOTIDE SEQUENCE</scope>
    <source>
        <strain evidence="4">2239</strain>
    </source>
</reference>
<dbReference type="EMBL" id="DXFW01000023">
    <property type="protein sequence ID" value="HIX06039.1"/>
    <property type="molecule type" value="Genomic_DNA"/>
</dbReference>
<organism evidence="4 5">
    <name type="scientific">Candidatus Allofournierella pullicola</name>
    <dbReference type="NCBI Taxonomy" id="2838596"/>
    <lineage>
        <taxon>Bacteria</taxon>
        <taxon>Bacillati</taxon>
        <taxon>Bacillota</taxon>
        <taxon>Clostridia</taxon>
        <taxon>Eubacteriales</taxon>
        <taxon>Oscillospiraceae</taxon>
        <taxon>Allofournierella</taxon>
    </lineage>
</organism>
<dbReference type="PROSITE" id="PS50943">
    <property type="entry name" value="HTH_CROC1"/>
    <property type="match status" value="1"/>
</dbReference>
<accession>A0A9D2ADV6</accession>
<keyword evidence="2" id="KW-0812">Transmembrane</keyword>
<feature type="transmembrane region" description="Helical" evidence="2">
    <location>
        <begin position="93"/>
        <end position="115"/>
    </location>
</feature>
<dbReference type="AlphaFoldDB" id="A0A9D2ADV6"/>
<dbReference type="GO" id="GO:0003677">
    <property type="term" value="F:DNA binding"/>
    <property type="evidence" value="ECO:0007669"/>
    <property type="project" value="UniProtKB-KW"/>
</dbReference>
<dbReference type="SUPFAM" id="SSF47413">
    <property type="entry name" value="lambda repressor-like DNA-binding domains"/>
    <property type="match status" value="1"/>
</dbReference>
<dbReference type="Proteomes" id="UP000824193">
    <property type="component" value="Unassembled WGS sequence"/>
</dbReference>
<dbReference type="Gene3D" id="1.10.260.40">
    <property type="entry name" value="lambda repressor-like DNA-binding domains"/>
    <property type="match status" value="1"/>
</dbReference>
<gene>
    <name evidence="4" type="ORF">H9865_08075</name>
</gene>
<proteinExistence type="predicted"/>
<sequence length="281" mass="30515">MDANVTGRFIAEMRRQKGYTQKELAEKLMVTDKAVSRWETGKGLPDTSLLKPLGDILGVSVGELLSGRKFGDAEVREHSDMVILDALRYSRRMLAGAANLFFFLAGAALMISPLFLASQRYLWIPGTALVSLTVLRFCAERKGPLSRKAHYLAAMVLQGTALVLEILPVGAVMVFATGPDDRVTKTFSYFSLLPLGYANFAPLAAGVLTIVTLLLGVISLFRFDKAARYRKAAFLCDILALFFSIAPLLLFGAVGMTAASYTVCGAILFSICLQAVANRQD</sequence>
<reference evidence="4" key="2">
    <citation type="submission" date="2021-04" db="EMBL/GenBank/DDBJ databases">
        <authorList>
            <person name="Gilroy R."/>
        </authorList>
    </citation>
    <scope>NUCLEOTIDE SEQUENCE</scope>
    <source>
        <strain evidence="4">2239</strain>
    </source>
</reference>
<feature type="transmembrane region" description="Helical" evidence="2">
    <location>
        <begin position="151"/>
        <end position="176"/>
    </location>
</feature>
<name>A0A9D2ADV6_9FIRM</name>
<feature type="transmembrane region" description="Helical" evidence="2">
    <location>
        <begin position="196"/>
        <end position="221"/>
    </location>
</feature>